<reference evidence="4" key="1">
    <citation type="journal article" date="2020" name="mSystems">
        <title>Genome- and Community-Level Interaction Insights into Carbon Utilization and Element Cycling Functions of Hydrothermarchaeota in Hydrothermal Sediment.</title>
        <authorList>
            <person name="Zhou Z."/>
            <person name="Liu Y."/>
            <person name="Xu W."/>
            <person name="Pan J."/>
            <person name="Luo Z.H."/>
            <person name="Li M."/>
        </authorList>
    </citation>
    <scope>NUCLEOTIDE SEQUENCE [LARGE SCALE GENOMIC DNA]</scope>
    <source>
        <strain evidence="4">SpSt-1056</strain>
    </source>
</reference>
<dbReference type="PANTHER" id="PTHR30483">
    <property type="entry name" value="LEUCINE-SPECIFIC-BINDING PROTEIN"/>
    <property type="match status" value="1"/>
</dbReference>
<sequence>MNAEKNEPRKYTRRQAISNTLAAGAVIGVGVVAGVGGYFAGTSSGGRVETVTKRETVTVGGQTVTVGGQTVTAVQTRTVTQTAPGGRTPPRDKILIGASISLTGGLAGFGTEEKWALDEAVKRANQAGGVYLLGYDRRLPVELIVYDSKSDIPTILANLEKLINVDKVDLLIGETGSHIGLAIAPVVEQAKVPIVGVLATTEKIFIPPRYNYLFSNFHLARDEVWIYFDYMNNLPADKRPKTIAIWEEASDLGADNATWFENYARQFGYQIVLREKYTPGSDLTALITKTKSLNPDVVGAIPSPPDAINMMKISKELRFSPKIWAFTRGTATGTFGTTLAADAENVTASFVWHESLPGASELVQKYRQETNRPPTLLGIHYSTAQIALKAVEWAGILDRERIRDALANMQFDTVMGRISFGPGGKMNNTEKLILLMQWRRGKLEIIWPRDRATAEPVYPFSSWESR</sequence>
<dbReference type="CDD" id="cd06338">
    <property type="entry name" value="PBP1_ABC_ligand_binding-like"/>
    <property type="match status" value="1"/>
</dbReference>
<dbReference type="AlphaFoldDB" id="A0A7C5L927"/>
<evidence type="ECO:0000259" key="3">
    <source>
        <dbReference type="Pfam" id="PF13458"/>
    </source>
</evidence>
<feature type="transmembrane region" description="Helical" evidence="2">
    <location>
        <begin position="21"/>
        <end position="40"/>
    </location>
</feature>
<dbReference type="PANTHER" id="PTHR30483:SF37">
    <property type="entry name" value="ABC TRANSPORTER SUBSTRATE-BINDING PROTEIN"/>
    <property type="match status" value="1"/>
</dbReference>
<keyword evidence="2" id="KW-0472">Membrane</keyword>
<keyword evidence="2" id="KW-1133">Transmembrane helix</keyword>
<dbReference type="SUPFAM" id="SSF53822">
    <property type="entry name" value="Periplasmic binding protein-like I"/>
    <property type="match status" value="1"/>
</dbReference>
<comment type="caution">
    <text evidence="4">The sequence shown here is derived from an EMBL/GenBank/DDBJ whole genome shotgun (WGS) entry which is preliminary data.</text>
</comment>
<dbReference type="InterPro" id="IPR028082">
    <property type="entry name" value="Peripla_BP_I"/>
</dbReference>
<dbReference type="EMBL" id="DRWN01000022">
    <property type="protein sequence ID" value="HHK68018.1"/>
    <property type="molecule type" value="Genomic_DNA"/>
</dbReference>
<keyword evidence="2" id="KW-0812">Transmembrane</keyword>
<dbReference type="InterPro" id="IPR028081">
    <property type="entry name" value="Leu-bd"/>
</dbReference>
<dbReference type="InterPro" id="IPR051010">
    <property type="entry name" value="BCAA_transport"/>
</dbReference>
<evidence type="ECO:0000256" key="1">
    <source>
        <dbReference type="ARBA" id="ARBA00022729"/>
    </source>
</evidence>
<gene>
    <name evidence="4" type="ORF">ENM11_02535</name>
</gene>
<protein>
    <recommendedName>
        <fullName evidence="3">Leucine-binding protein domain-containing protein</fullName>
    </recommendedName>
</protein>
<dbReference type="Pfam" id="PF13458">
    <property type="entry name" value="Peripla_BP_6"/>
    <property type="match status" value="1"/>
</dbReference>
<name>A0A7C5L927_CALS0</name>
<proteinExistence type="predicted"/>
<organism evidence="4">
    <name type="scientific">Caldiarchaeum subterraneum</name>
    <dbReference type="NCBI Taxonomy" id="311458"/>
    <lineage>
        <taxon>Archaea</taxon>
        <taxon>Nitrososphaerota</taxon>
        <taxon>Candidatus Caldarchaeales</taxon>
        <taxon>Candidatus Caldarchaeaceae</taxon>
        <taxon>Candidatus Caldarchaeum</taxon>
    </lineage>
</organism>
<feature type="domain" description="Leucine-binding protein" evidence="3">
    <location>
        <begin position="94"/>
        <end position="439"/>
    </location>
</feature>
<accession>A0A7C5L927</accession>
<evidence type="ECO:0000256" key="2">
    <source>
        <dbReference type="SAM" id="Phobius"/>
    </source>
</evidence>
<dbReference type="Gene3D" id="3.40.50.2300">
    <property type="match status" value="2"/>
</dbReference>
<keyword evidence="1" id="KW-0732">Signal</keyword>
<evidence type="ECO:0000313" key="4">
    <source>
        <dbReference type="EMBL" id="HHK68018.1"/>
    </source>
</evidence>